<accession>A0A840WH65</accession>
<dbReference type="InterPro" id="IPR001387">
    <property type="entry name" value="Cro/C1-type_HTH"/>
</dbReference>
<dbReference type="EMBL" id="JACHDO010000001">
    <property type="protein sequence ID" value="MBB5494803.1"/>
    <property type="molecule type" value="Genomic_DNA"/>
</dbReference>
<dbReference type="GO" id="GO:0003677">
    <property type="term" value="F:DNA binding"/>
    <property type="evidence" value="ECO:0007669"/>
    <property type="project" value="InterPro"/>
</dbReference>
<gene>
    <name evidence="2" type="ORF">HNR07_005940</name>
</gene>
<dbReference type="Gene3D" id="1.25.40.10">
    <property type="entry name" value="Tetratricopeptide repeat domain"/>
    <property type="match status" value="1"/>
</dbReference>
<dbReference type="RefSeq" id="WP_184368819.1">
    <property type="nucleotide sequence ID" value="NZ_BAAAKM010000063.1"/>
</dbReference>
<comment type="caution">
    <text evidence="2">The sequence shown here is derived from an EMBL/GenBank/DDBJ whole genome shotgun (WGS) entry which is preliminary data.</text>
</comment>
<name>A0A840WH65_9ACTN</name>
<dbReference type="Gene3D" id="1.10.260.40">
    <property type="entry name" value="lambda repressor-like DNA-binding domains"/>
    <property type="match status" value="1"/>
</dbReference>
<dbReference type="SUPFAM" id="SSF47413">
    <property type="entry name" value="lambda repressor-like DNA-binding domains"/>
    <property type="match status" value="1"/>
</dbReference>
<proteinExistence type="predicted"/>
<dbReference type="Proteomes" id="UP000579647">
    <property type="component" value="Unassembled WGS sequence"/>
</dbReference>
<dbReference type="AlphaFoldDB" id="A0A840WH65"/>
<reference evidence="2 3" key="1">
    <citation type="submission" date="2020-08" db="EMBL/GenBank/DDBJ databases">
        <title>Sequencing the genomes of 1000 actinobacteria strains.</title>
        <authorList>
            <person name="Klenk H.-P."/>
        </authorList>
    </citation>
    <scope>NUCLEOTIDE SEQUENCE [LARGE SCALE GENOMIC DNA]</scope>
    <source>
        <strain evidence="2 3">DSM 44598</strain>
    </source>
</reference>
<dbReference type="CDD" id="cd00093">
    <property type="entry name" value="HTH_XRE"/>
    <property type="match status" value="1"/>
</dbReference>
<keyword evidence="3" id="KW-1185">Reference proteome</keyword>
<feature type="domain" description="HTH cro/C1-type" evidence="1">
    <location>
        <begin position="14"/>
        <end position="68"/>
    </location>
</feature>
<dbReference type="Pfam" id="PF13560">
    <property type="entry name" value="HTH_31"/>
    <property type="match status" value="1"/>
</dbReference>
<dbReference type="SUPFAM" id="SSF48452">
    <property type="entry name" value="TPR-like"/>
    <property type="match status" value="1"/>
</dbReference>
<dbReference type="InterPro" id="IPR010982">
    <property type="entry name" value="Lambda_DNA-bd_dom_sf"/>
</dbReference>
<evidence type="ECO:0000313" key="3">
    <source>
        <dbReference type="Proteomes" id="UP000579647"/>
    </source>
</evidence>
<protein>
    <submittedName>
        <fullName evidence="2">Transcriptional regulator with XRE-family HTH domain</fullName>
    </submittedName>
</protein>
<organism evidence="2 3">
    <name type="scientific">Nocardiopsis metallicus</name>
    <dbReference type="NCBI Taxonomy" id="179819"/>
    <lineage>
        <taxon>Bacteria</taxon>
        <taxon>Bacillati</taxon>
        <taxon>Actinomycetota</taxon>
        <taxon>Actinomycetes</taxon>
        <taxon>Streptosporangiales</taxon>
        <taxon>Nocardiopsidaceae</taxon>
        <taxon>Nocardiopsis</taxon>
    </lineage>
</organism>
<dbReference type="PROSITE" id="PS50943">
    <property type="entry name" value="HTH_CROC1"/>
    <property type="match status" value="1"/>
</dbReference>
<sequence>MTDTDRGASIGERIAIARKLAGLSQQALAQRANYSLSMVRAVEQGREPASAHFVAATAEALGIQPQDVYGQPFHDLLAQDGGVSSGIAALQALLAEGTYARGTQPAPVDQLIRTLDSIRADRHNDHSHRALNQVPVLLRQLYGALDTTTSQTEREHLFSLLARTWGNASQLTYRLGGLTIAIALLDRMEQAADQAGEPLLAAHALQHRALLLMSHAAYDTGHRCVQRSLDLIGSSAEEGSIALAGSAHLRGAVLAARDRDADRAREHLAEAERLAAVIGCESEQFDTNFGPGNVMIHRVSVELECGDPGQAARTGSRIRLPRDVRATRAGRHWQDVARAWTMDGDHAAALKALNRARQIAPQQTRYHPQVHETMHVIVSEQRRSSASAAHFAHWLGMRT</sequence>
<evidence type="ECO:0000313" key="2">
    <source>
        <dbReference type="EMBL" id="MBB5494803.1"/>
    </source>
</evidence>
<evidence type="ECO:0000259" key="1">
    <source>
        <dbReference type="PROSITE" id="PS50943"/>
    </source>
</evidence>
<dbReference type="InterPro" id="IPR011990">
    <property type="entry name" value="TPR-like_helical_dom_sf"/>
</dbReference>
<dbReference type="SMART" id="SM00530">
    <property type="entry name" value="HTH_XRE"/>
    <property type="match status" value="1"/>
</dbReference>